<comment type="caution">
    <text evidence="4">The sequence shown here is derived from an EMBL/GenBank/DDBJ whole genome shotgun (WGS) entry which is preliminary data.</text>
</comment>
<reference evidence="4" key="2">
    <citation type="journal article" date="2021" name="PeerJ">
        <title>Extensive microbial diversity within the chicken gut microbiome revealed by metagenomics and culture.</title>
        <authorList>
            <person name="Gilroy R."/>
            <person name="Ravi A."/>
            <person name="Getino M."/>
            <person name="Pursley I."/>
            <person name="Horton D.L."/>
            <person name="Alikhan N.F."/>
            <person name="Baker D."/>
            <person name="Gharbi K."/>
            <person name="Hall N."/>
            <person name="Watson M."/>
            <person name="Adriaenssens E.M."/>
            <person name="Foster-Nyarko E."/>
            <person name="Jarju S."/>
            <person name="Secka A."/>
            <person name="Antonio M."/>
            <person name="Oren A."/>
            <person name="Chaudhuri R.R."/>
            <person name="La Ragione R."/>
            <person name="Hildebrand F."/>
            <person name="Pallen M.J."/>
        </authorList>
    </citation>
    <scope>NUCLEOTIDE SEQUENCE</scope>
    <source>
        <strain evidence="4">ChiBcec15-4380</strain>
    </source>
</reference>
<dbReference type="PANTHER" id="PTHR20953:SF3">
    <property type="entry name" value="P-LOOP CONTAINING NUCLEOSIDE TRIPHOSPHATE HYDROLASES SUPERFAMILY PROTEIN"/>
    <property type="match status" value="1"/>
</dbReference>
<evidence type="ECO:0000256" key="2">
    <source>
        <dbReference type="ARBA" id="ARBA00022840"/>
    </source>
</evidence>
<dbReference type="Gene3D" id="3.40.50.300">
    <property type="entry name" value="P-loop containing nucleotide triphosphate hydrolases"/>
    <property type="match status" value="1"/>
</dbReference>
<dbReference type="GO" id="GO:0005524">
    <property type="term" value="F:ATP binding"/>
    <property type="evidence" value="ECO:0007669"/>
    <property type="project" value="UniProtKB-KW"/>
</dbReference>
<dbReference type="Pfam" id="PF19568">
    <property type="entry name" value="Spore_III_AA"/>
    <property type="match status" value="1"/>
</dbReference>
<protein>
    <submittedName>
        <fullName evidence="4">Stage III sporulation protein AB</fullName>
    </submittedName>
</protein>
<accession>A0A9D1IY58</accession>
<dbReference type="SUPFAM" id="SSF52540">
    <property type="entry name" value="P-loop containing nucleoside triphosphate hydrolases"/>
    <property type="match status" value="1"/>
</dbReference>
<keyword evidence="1" id="KW-0547">Nucleotide-binding</keyword>
<gene>
    <name evidence="4" type="ORF">IAA53_09660</name>
</gene>
<evidence type="ECO:0000313" key="4">
    <source>
        <dbReference type="EMBL" id="HIR51518.1"/>
    </source>
</evidence>
<dbReference type="InterPro" id="IPR003593">
    <property type="entry name" value="AAA+_ATPase"/>
</dbReference>
<dbReference type="PANTHER" id="PTHR20953">
    <property type="entry name" value="KINASE-RELATED"/>
    <property type="match status" value="1"/>
</dbReference>
<evidence type="ECO:0000313" key="5">
    <source>
        <dbReference type="Proteomes" id="UP000824239"/>
    </source>
</evidence>
<proteinExistence type="predicted"/>
<dbReference type="InterPro" id="IPR027417">
    <property type="entry name" value="P-loop_NTPase"/>
</dbReference>
<dbReference type="AlphaFoldDB" id="A0A9D1IY58"/>
<organism evidence="4 5">
    <name type="scientific">Candidatus Avoscillospira avicola</name>
    <dbReference type="NCBI Taxonomy" id="2840706"/>
    <lineage>
        <taxon>Bacteria</taxon>
        <taxon>Bacillati</taxon>
        <taxon>Bacillota</taxon>
        <taxon>Clostridia</taxon>
        <taxon>Eubacteriales</taxon>
        <taxon>Oscillospiraceae</taxon>
        <taxon>Oscillospiraceae incertae sedis</taxon>
        <taxon>Candidatus Avoscillospira</taxon>
    </lineage>
</organism>
<keyword evidence="2" id="KW-0067">ATP-binding</keyword>
<dbReference type="EMBL" id="DVHE01000075">
    <property type="protein sequence ID" value="HIR51518.1"/>
    <property type="molecule type" value="Genomic_DNA"/>
</dbReference>
<feature type="domain" description="AAA+ ATPase" evidence="3">
    <location>
        <begin position="131"/>
        <end position="264"/>
    </location>
</feature>
<reference evidence="4" key="1">
    <citation type="submission" date="2020-10" db="EMBL/GenBank/DDBJ databases">
        <authorList>
            <person name="Gilroy R."/>
        </authorList>
    </citation>
    <scope>NUCLEOTIDE SEQUENCE</scope>
    <source>
        <strain evidence="4">ChiBcec15-4380</strain>
    </source>
</reference>
<evidence type="ECO:0000259" key="3">
    <source>
        <dbReference type="SMART" id="SM00382"/>
    </source>
</evidence>
<dbReference type="SMART" id="SM00382">
    <property type="entry name" value="AAA"/>
    <property type="match status" value="1"/>
</dbReference>
<dbReference type="Proteomes" id="UP000824239">
    <property type="component" value="Unassembled WGS sequence"/>
</dbReference>
<dbReference type="InterPro" id="IPR045735">
    <property type="entry name" value="Spore_III_AA_AAA+_ATPase"/>
</dbReference>
<name>A0A9D1IY58_9FIRM</name>
<evidence type="ECO:0000256" key="1">
    <source>
        <dbReference type="ARBA" id="ARBA00022741"/>
    </source>
</evidence>
<sequence length="301" mass="32552">MNNLQGIRALLPACYQVPWDLGNLAEPEEVRLGVGRPLRVLGGGREAELWPAATQTQVAETLQRACRHSAYAHLETLRQGYITLEGGHRIGVCGFGVVQDGQVQTIREPTSLAIRVARAVPGCAETLLSQLRENTLLLGPPGAGKTTLLRDAVRLLSDRRRRRVGLADERGEVSAATAAGAMLPVGQRTDVLVGVPKAEAVMMLLRTMGPEWIALDEITAPADIEALERAAYCGVKLLATAHGDGLEDLYRRPLYRRLLDAGIFAQAALLQPDKTYALQTLVGAEASGGRRYEHITKEESP</sequence>